<organism evidence="2 3">
    <name type="scientific">Sutterella megalosphaeroides</name>
    <dbReference type="NCBI Taxonomy" id="2494234"/>
    <lineage>
        <taxon>Bacteria</taxon>
        <taxon>Pseudomonadati</taxon>
        <taxon>Pseudomonadota</taxon>
        <taxon>Betaproteobacteria</taxon>
        <taxon>Burkholderiales</taxon>
        <taxon>Sutterellaceae</taxon>
        <taxon>Sutterella</taxon>
    </lineage>
</organism>
<evidence type="ECO:0000313" key="2">
    <source>
        <dbReference type="EMBL" id="BBF22140.1"/>
    </source>
</evidence>
<dbReference type="AlphaFoldDB" id="A0A2Z6I8D0"/>
<protein>
    <recommendedName>
        <fullName evidence="1">Aminoglycoside phosphotransferase domain-containing protein</fullName>
    </recommendedName>
</protein>
<dbReference type="SUPFAM" id="SSF56112">
    <property type="entry name" value="Protein kinase-like (PK-like)"/>
    <property type="match status" value="1"/>
</dbReference>
<feature type="domain" description="Aminoglycoside phosphotransferase" evidence="1">
    <location>
        <begin position="29"/>
        <end position="246"/>
    </location>
</feature>
<sequence>MLDMTTRDEKRARWLANIAPRFGLKLEALEPASADASFRRYFRIPTETGTVILMDAPPEHENTPAFLKVDALMREAGLNVPEILAENTADGFVLLSDLGRQTYLDVLDEQNAARLMGEATTALVAWQKASRPGVLPEYDRAVLEREIELFPEWYVKRHRGVEWDEKRLKWWTMSKEAILRSNLAEARVFVHRDFMPRNLMVSDPNPGILDFQDALYGPVSYDIASLLRDAFISWDESFVLDVTIRYWEKARKSGIPVPADFGDFYRQVEYMGLQRHLKVLGIFARINYRDGKPKYLEDTPRFVGYVRRTASRYIELSPLMHLIDELEGTERKVGYTF</sequence>
<dbReference type="EMBL" id="AP018786">
    <property type="protein sequence ID" value="BBF22140.1"/>
    <property type="molecule type" value="Genomic_DNA"/>
</dbReference>
<dbReference type="InterPro" id="IPR002575">
    <property type="entry name" value="Aminoglycoside_PTrfase"/>
</dbReference>
<accession>A0A2Z6I8D0</accession>
<dbReference type="Proteomes" id="UP000271003">
    <property type="component" value="Chromosome"/>
</dbReference>
<proteinExistence type="predicted"/>
<gene>
    <name evidence="2" type="ORF">SUTMEG_00310</name>
</gene>
<evidence type="ECO:0000259" key="1">
    <source>
        <dbReference type="Pfam" id="PF01636"/>
    </source>
</evidence>
<name>A0A2Z6I8D0_9BURK</name>
<keyword evidence="3" id="KW-1185">Reference proteome</keyword>
<reference evidence="2 3" key="1">
    <citation type="journal article" date="2018" name="Int. J. Syst. Evol. Microbiol.">
        <title>Mesosutterella multiformis gen. nov., sp. nov., a member of the family Sutterellaceae and Sutterella megalosphaeroides sp. nov., isolated from human faeces.</title>
        <authorList>
            <person name="Sakamoto M."/>
            <person name="Ikeyama N."/>
            <person name="Kunihiro T."/>
            <person name="Iino T."/>
            <person name="Yuki M."/>
            <person name="Ohkuma M."/>
        </authorList>
    </citation>
    <scope>NUCLEOTIDE SEQUENCE [LARGE SCALE GENOMIC DNA]</scope>
    <source>
        <strain evidence="2 3">6FBBBH3</strain>
    </source>
</reference>
<evidence type="ECO:0000313" key="3">
    <source>
        <dbReference type="Proteomes" id="UP000271003"/>
    </source>
</evidence>
<dbReference type="Gene3D" id="3.30.200.20">
    <property type="entry name" value="Phosphorylase Kinase, domain 1"/>
    <property type="match status" value="1"/>
</dbReference>
<dbReference type="Pfam" id="PF01636">
    <property type="entry name" value="APH"/>
    <property type="match status" value="1"/>
</dbReference>
<dbReference type="InterPro" id="IPR011009">
    <property type="entry name" value="Kinase-like_dom_sf"/>
</dbReference>
<dbReference type="Gene3D" id="3.90.1200.10">
    <property type="match status" value="1"/>
</dbReference>
<dbReference type="KEGG" id="sutt:SUTMEG_00310"/>